<protein>
    <submittedName>
        <fullName evidence="1">Uncharacterized protein</fullName>
    </submittedName>
</protein>
<reference evidence="1" key="2">
    <citation type="submission" date="2020-11" db="EMBL/GenBank/DDBJ databases">
        <authorList>
            <person name="McCartney M.A."/>
            <person name="Auch B."/>
            <person name="Kono T."/>
            <person name="Mallez S."/>
            <person name="Becker A."/>
            <person name="Gohl D.M."/>
            <person name="Silverstein K.A.T."/>
            <person name="Koren S."/>
            <person name="Bechman K.B."/>
            <person name="Herman A."/>
            <person name="Abrahante J.E."/>
            <person name="Garbe J."/>
        </authorList>
    </citation>
    <scope>NUCLEOTIDE SEQUENCE</scope>
    <source>
        <strain evidence="1">Duluth1</strain>
        <tissue evidence="1">Whole animal</tissue>
    </source>
</reference>
<proteinExistence type="predicted"/>
<reference evidence="1" key="1">
    <citation type="journal article" date="2019" name="bioRxiv">
        <title>The Genome of the Zebra Mussel, Dreissena polymorpha: A Resource for Invasive Species Research.</title>
        <authorList>
            <person name="McCartney M.A."/>
            <person name="Auch B."/>
            <person name="Kono T."/>
            <person name="Mallez S."/>
            <person name="Zhang Y."/>
            <person name="Obille A."/>
            <person name="Becker A."/>
            <person name="Abrahante J.E."/>
            <person name="Garbe J."/>
            <person name="Badalamenti J.P."/>
            <person name="Herman A."/>
            <person name="Mangelson H."/>
            <person name="Liachko I."/>
            <person name="Sullivan S."/>
            <person name="Sone E.D."/>
            <person name="Koren S."/>
            <person name="Silverstein K.A.T."/>
            <person name="Beckman K.B."/>
            <person name="Gohl D.M."/>
        </authorList>
    </citation>
    <scope>NUCLEOTIDE SEQUENCE</scope>
    <source>
        <strain evidence="1">Duluth1</strain>
        <tissue evidence="1">Whole animal</tissue>
    </source>
</reference>
<name>A0A9D4CIN6_DREPO</name>
<dbReference type="AlphaFoldDB" id="A0A9D4CIN6"/>
<gene>
    <name evidence="1" type="ORF">DPMN_051018</name>
</gene>
<comment type="caution">
    <text evidence="1">The sequence shown here is derived from an EMBL/GenBank/DDBJ whole genome shotgun (WGS) entry which is preliminary data.</text>
</comment>
<keyword evidence="2" id="KW-1185">Reference proteome</keyword>
<dbReference type="EMBL" id="JAIWYP010000012">
    <property type="protein sequence ID" value="KAH3725183.1"/>
    <property type="molecule type" value="Genomic_DNA"/>
</dbReference>
<evidence type="ECO:0000313" key="2">
    <source>
        <dbReference type="Proteomes" id="UP000828390"/>
    </source>
</evidence>
<sequence length="187" mass="21076">MDIAKERGMSLKQILSHDLMSTSPLFDGDLPAHVNKSKLIGKIESRLDISKKSRESLLPTHVIVDFMSKMRQMPLAQFSTLVGVINVVINSVSSICEGPEYIHLVLDSFVEMSFKEGERLRCGDEATCIAIIDMSTDKQIPQQLNKFWASEEKKRNLQLLVRDIVCNGDVQTLSLQVRLSLTMKLLQ</sequence>
<evidence type="ECO:0000313" key="1">
    <source>
        <dbReference type="EMBL" id="KAH3725183.1"/>
    </source>
</evidence>
<organism evidence="1 2">
    <name type="scientific">Dreissena polymorpha</name>
    <name type="common">Zebra mussel</name>
    <name type="synonym">Mytilus polymorpha</name>
    <dbReference type="NCBI Taxonomy" id="45954"/>
    <lineage>
        <taxon>Eukaryota</taxon>
        <taxon>Metazoa</taxon>
        <taxon>Spiralia</taxon>
        <taxon>Lophotrochozoa</taxon>
        <taxon>Mollusca</taxon>
        <taxon>Bivalvia</taxon>
        <taxon>Autobranchia</taxon>
        <taxon>Heteroconchia</taxon>
        <taxon>Euheterodonta</taxon>
        <taxon>Imparidentia</taxon>
        <taxon>Neoheterodontei</taxon>
        <taxon>Myida</taxon>
        <taxon>Dreissenoidea</taxon>
        <taxon>Dreissenidae</taxon>
        <taxon>Dreissena</taxon>
    </lineage>
</organism>
<dbReference type="Proteomes" id="UP000828390">
    <property type="component" value="Unassembled WGS sequence"/>
</dbReference>
<accession>A0A9D4CIN6</accession>